<sequence length="345" mass="36713">MGASSSSYDAPAEVQSVYFDEVKKSLPSMSGKTVAITGCTTGTGFTLAKTCLELGATVLMLNRPSSRADAALSTLNALGAPGKAIAVPVDLMSFDSLRAAGKKLRADFSANGIDVLCNNAGVMAVKDEATVDGCDVQMQTNHLSHFLLTAEVWPLLERAAEKNGEARVVNHSSDARKQGSFVEEKYLGRNGGNLGGDEPSYLKSFLPFTGPRWARYQQTKLANVVFTYALHDKLVAAGKGDKIKSLVAHPGLSSTHLQVKSASDGGMGIRLTNVLMSKLAQSAEDGTLGILVCCCKPNVKSKEFYGPKWLTGPAVILPEENLAPPESRKLLWEKSVEVTGAKFPF</sequence>
<dbReference type="PRINTS" id="PR00081">
    <property type="entry name" value="GDHRDH"/>
</dbReference>
<reference evidence="2 3" key="1">
    <citation type="journal article" date="2024" name="Science">
        <title>Giant polyketide synthase enzymes in the biosynthesis of giant marine polyether toxins.</title>
        <authorList>
            <person name="Fallon T.R."/>
            <person name="Shende V.V."/>
            <person name="Wierzbicki I.H."/>
            <person name="Pendleton A.L."/>
            <person name="Watervoot N.F."/>
            <person name="Auber R.P."/>
            <person name="Gonzalez D.J."/>
            <person name="Wisecaver J.H."/>
            <person name="Moore B.S."/>
        </authorList>
    </citation>
    <scope>NUCLEOTIDE SEQUENCE [LARGE SCALE GENOMIC DNA]</scope>
    <source>
        <strain evidence="2 3">12B1</strain>
    </source>
</reference>
<proteinExistence type="predicted"/>
<evidence type="ECO:0000313" key="3">
    <source>
        <dbReference type="Proteomes" id="UP001515480"/>
    </source>
</evidence>
<dbReference type="InterPro" id="IPR002347">
    <property type="entry name" value="SDR_fam"/>
</dbReference>
<dbReference type="Gene3D" id="3.40.50.720">
    <property type="entry name" value="NAD(P)-binding Rossmann-like Domain"/>
    <property type="match status" value="1"/>
</dbReference>
<dbReference type="Pfam" id="PF00106">
    <property type="entry name" value="adh_short"/>
    <property type="match status" value="1"/>
</dbReference>
<evidence type="ECO:0008006" key="4">
    <source>
        <dbReference type="Google" id="ProtNLM"/>
    </source>
</evidence>
<dbReference type="InterPro" id="IPR036291">
    <property type="entry name" value="NAD(P)-bd_dom_sf"/>
</dbReference>
<protein>
    <recommendedName>
        <fullName evidence="4">Protochlorophyllide reductase</fullName>
    </recommendedName>
</protein>
<dbReference type="EMBL" id="JBGBPQ010000008">
    <property type="protein sequence ID" value="KAL1520681.1"/>
    <property type="molecule type" value="Genomic_DNA"/>
</dbReference>
<dbReference type="PANTHER" id="PTHR43157:SF31">
    <property type="entry name" value="PHOSPHATIDYLINOSITOL-GLYCAN BIOSYNTHESIS CLASS F PROTEIN"/>
    <property type="match status" value="1"/>
</dbReference>
<dbReference type="AlphaFoldDB" id="A0AB34JIZ8"/>
<dbReference type="GO" id="GO:0016491">
    <property type="term" value="F:oxidoreductase activity"/>
    <property type="evidence" value="ECO:0007669"/>
    <property type="project" value="UniProtKB-KW"/>
</dbReference>
<name>A0AB34JIZ8_PRYPA</name>
<keyword evidence="3" id="KW-1185">Reference proteome</keyword>
<organism evidence="2 3">
    <name type="scientific">Prymnesium parvum</name>
    <name type="common">Toxic golden alga</name>
    <dbReference type="NCBI Taxonomy" id="97485"/>
    <lineage>
        <taxon>Eukaryota</taxon>
        <taxon>Haptista</taxon>
        <taxon>Haptophyta</taxon>
        <taxon>Prymnesiophyceae</taxon>
        <taxon>Prymnesiales</taxon>
        <taxon>Prymnesiaceae</taxon>
        <taxon>Prymnesium</taxon>
    </lineage>
</organism>
<evidence type="ECO:0000313" key="2">
    <source>
        <dbReference type="EMBL" id="KAL1520681.1"/>
    </source>
</evidence>
<dbReference type="Proteomes" id="UP001515480">
    <property type="component" value="Unassembled WGS sequence"/>
</dbReference>
<keyword evidence="1" id="KW-0560">Oxidoreductase</keyword>
<accession>A0AB34JIZ8</accession>
<evidence type="ECO:0000256" key="1">
    <source>
        <dbReference type="ARBA" id="ARBA00023002"/>
    </source>
</evidence>
<gene>
    <name evidence="2" type="ORF">AB1Y20_022250</name>
</gene>
<comment type="caution">
    <text evidence="2">The sequence shown here is derived from an EMBL/GenBank/DDBJ whole genome shotgun (WGS) entry which is preliminary data.</text>
</comment>
<dbReference type="SUPFAM" id="SSF51735">
    <property type="entry name" value="NAD(P)-binding Rossmann-fold domains"/>
    <property type="match status" value="1"/>
</dbReference>
<dbReference type="PANTHER" id="PTHR43157">
    <property type="entry name" value="PHOSPHATIDYLINOSITOL-GLYCAN BIOSYNTHESIS CLASS F PROTEIN-RELATED"/>
    <property type="match status" value="1"/>
</dbReference>